<dbReference type="EMBL" id="KQ999418">
    <property type="protein sequence ID" value="KZV41576.1"/>
    <property type="molecule type" value="Genomic_DNA"/>
</dbReference>
<keyword evidence="3" id="KW-0812">Transmembrane</keyword>
<protein>
    <submittedName>
        <fullName evidence="4">Uncharacterized protein</fullName>
    </submittedName>
</protein>
<dbReference type="AlphaFoldDB" id="A0A2Z7C3U0"/>
<evidence type="ECO:0000313" key="5">
    <source>
        <dbReference type="Proteomes" id="UP000250235"/>
    </source>
</evidence>
<evidence type="ECO:0000256" key="2">
    <source>
        <dbReference type="SAM" id="MobiDB-lite"/>
    </source>
</evidence>
<feature type="compositionally biased region" description="Acidic residues" evidence="2">
    <location>
        <begin position="350"/>
        <end position="376"/>
    </location>
</feature>
<sequence>MTESSRRGGGKGKSVVPPTRNVSPLNIQDLDFLFDDDCENPKIQLQKKKGSTRVNVKRRVLDCCDWMLRLGDQLWIEEPVEGATRRRLDKSKRYVSRIASGTSCEESASFWFSLRLGYLAPCDWPLMADARLPLLATYRYPIEIAGILRRAQRLLLSDFSRAIVRSSAEVVFQILCYQAMLCYAMLCSVMLCFALIMLCSVLLKEMAPSVPRTHAAAALRMKQIALDNQDRRIRRLRAQLASERRGLAATKKELKETQVALEASHKVITGLTEIGLSMSKKIEKMKLKKQLVKANHVECHQKFQARIHEDEDSMQAQHLLIEALVDEKDSLLQTIHDLQEANNAPAPFEGDWEEEPEEEPEEIEDIPLGEGEIDDE</sequence>
<keyword evidence="1" id="KW-0175">Coiled coil</keyword>
<organism evidence="4 5">
    <name type="scientific">Dorcoceras hygrometricum</name>
    <dbReference type="NCBI Taxonomy" id="472368"/>
    <lineage>
        <taxon>Eukaryota</taxon>
        <taxon>Viridiplantae</taxon>
        <taxon>Streptophyta</taxon>
        <taxon>Embryophyta</taxon>
        <taxon>Tracheophyta</taxon>
        <taxon>Spermatophyta</taxon>
        <taxon>Magnoliopsida</taxon>
        <taxon>eudicotyledons</taxon>
        <taxon>Gunneridae</taxon>
        <taxon>Pentapetalae</taxon>
        <taxon>asterids</taxon>
        <taxon>lamiids</taxon>
        <taxon>Lamiales</taxon>
        <taxon>Gesneriaceae</taxon>
        <taxon>Didymocarpoideae</taxon>
        <taxon>Trichosporeae</taxon>
        <taxon>Loxocarpinae</taxon>
        <taxon>Dorcoceras</taxon>
    </lineage>
</organism>
<keyword evidence="3" id="KW-1133">Transmembrane helix</keyword>
<accession>A0A2Z7C3U0</accession>
<feature type="transmembrane region" description="Helical" evidence="3">
    <location>
        <begin position="183"/>
        <end position="203"/>
    </location>
</feature>
<keyword evidence="3" id="KW-0472">Membrane</keyword>
<proteinExistence type="predicted"/>
<name>A0A2Z7C3U0_9LAMI</name>
<evidence type="ECO:0000256" key="1">
    <source>
        <dbReference type="SAM" id="Coils"/>
    </source>
</evidence>
<evidence type="ECO:0000256" key="3">
    <source>
        <dbReference type="SAM" id="Phobius"/>
    </source>
</evidence>
<dbReference type="Proteomes" id="UP000250235">
    <property type="component" value="Unassembled WGS sequence"/>
</dbReference>
<feature type="region of interest" description="Disordered" evidence="2">
    <location>
        <begin position="340"/>
        <end position="376"/>
    </location>
</feature>
<gene>
    <name evidence="4" type="ORF">F511_12602</name>
</gene>
<reference evidence="4 5" key="1">
    <citation type="journal article" date="2015" name="Proc. Natl. Acad. Sci. U.S.A.">
        <title>The resurrection genome of Boea hygrometrica: A blueprint for survival of dehydration.</title>
        <authorList>
            <person name="Xiao L."/>
            <person name="Yang G."/>
            <person name="Zhang L."/>
            <person name="Yang X."/>
            <person name="Zhao S."/>
            <person name="Ji Z."/>
            <person name="Zhou Q."/>
            <person name="Hu M."/>
            <person name="Wang Y."/>
            <person name="Chen M."/>
            <person name="Xu Y."/>
            <person name="Jin H."/>
            <person name="Xiao X."/>
            <person name="Hu G."/>
            <person name="Bao F."/>
            <person name="Hu Y."/>
            <person name="Wan P."/>
            <person name="Li L."/>
            <person name="Deng X."/>
            <person name="Kuang T."/>
            <person name="Xiang C."/>
            <person name="Zhu J.K."/>
            <person name="Oliver M.J."/>
            <person name="He Y."/>
        </authorList>
    </citation>
    <scope>NUCLEOTIDE SEQUENCE [LARGE SCALE GENOMIC DNA]</scope>
    <source>
        <strain evidence="5">cv. XS01</strain>
    </source>
</reference>
<keyword evidence="5" id="KW-1185">Reference proteome</keyword>
<feature type="region of interest" description="Disordered" evidence="2">
    <location>
        <begin position="1"/>
        <end position="22"/>
    </location>
</feature>
<feature type="coiled-coil region" evidence="1">
    <location>
        <begin position="219"/>
        <end position="257"/>
    </location>
</feature>
<evidence type="ECO:0000313" key="4">
    <source>
        <dbReference type="EMBL" id="KZV41576.1"/>
    </source>
</evidence>